<sequence length="263" mass="30582">MTEHTNMIEAQKNLEELFNRNQLMDVLRDQFSPLSEDPFKVDVLCQIYLHKQADIPTMVGLFSPKWGEPQDVAEMLKEAVEEDLLDFDMESKRFIMKYEITQDVEDMLARYQFPLPMVVRPNKVKDNHMGSGYFDRKGRIVLNGSDVFDEEDVCLDHINRMNSVALTLNMDVIASAEGHMIIPKRKVGEGFEEFQKRQKQAQVFYETSLDVMRGMHTLGNEFWLTHKYDRRGRSYAVGYHINSQGTDYNKAVLELAKKEKVNG</sequence>
<dbReference type="EMBL" id="KJ621082">
    <property type="protein sequence ID" value="AHX01036.1"/>
    <property type="molecule type" value="Genomic_DNA"/>
</dbReference>
<evidence type="ECO:0000313" key="2">
    <source>
        <dbReference type="Proteomes" id="UP000024335"/>
    </source>
</evidence>
<gene>
    <name evidence="1" type="ORF">DFL12P1_0076</name>
</gene>
<evidence type="ECO:0008006" key="3">
    <source>
        <dbReference type="Google" id="ProtNLM"/>
    </source>
</evidence>
<name>A0A023NGN9_9CAUD</name>
<accession>A0A023NGN9</accession>
<dbReference type="InterPro" id="IPR043502">
    <property type="entry name" value="DNA/RNA_pol_sf"/>
</dbReference>
<protein>
    <recommendedName>
        <fullName evidence="3">RNA polymerase subunit</fullName>
    </recommendedName>
</protein>
<reference evidence="1" key="1">
    <citation type="submission" date="2014-05" db="EMBL/GenBank/DDBJ databases">
        <title>Complete genome sequence of bacteriophage DFL12phi1, which infects Dinoroseobacter shibae.</title>
        <authorList>
            <person name="Ji J."/>
            <person name="Zhang R."/>
            <person name="Jiao N."/>
        </authorList>
    </citation>
    <scope>NUCLEOTIDE SEQUENCE [LARGE SCALE GENOMIC DNA]</scope>
</reference>
<dbReference type="Proteomes" id="UP000024335">
    <property type="component" value="Segment"/>
</dbReference>
<dbReference type="RefSeq" id="YP_009043756.1">
    <property type="nucleotide sequence ID" value="NC_024367.1"/>
</dbReference>
<organism evidence="1 2">
    <name type="scientific">Dinoroseobacter phage DFL12phi1</name>
    <dbReference type="NCBI Taxonomy" id="1477404"/>
    <lineage>
        <taxon>Viruses</taxon>
        <taxon>Duplodnaviria</taxon>
        <taxon>Heunggongvirae</taxon>
        <taxon>Uroviricota</taxon>
        <taxon>Caudoviricetes</taxon>
        <taxon>Schitoviridae</taxon>
        <taxon>Rhodovirinae</taxon>
        <taxon>Baltimorevirus</taxon>
        <taxon>Baltimorevirus DFL12</taxon>
    </lineage>
</organism>
<dbReference type="SUPFAM" id="SSF56672">
    <property type="entry name" value="DNA/RNA polymerases"/>
    <property type="match status" value="1"/>
</dbReference>
<evidence type="ECO:0000313" key="1">
    <source>
        <dbReference type="EMBL" id="AHX01036.1"/>
    </source>
</evidence>
<dbReference type="OrthoDB" id="4383at10239"/>
<dbReference type="KEGG" id="vg:19686280"/>
<dbReference type="GeneID" id="19686280"/>
<keyword evidence="2" id="KW-1185">Reference proteome</keyword>
<proteinExistence type="predicted"/>